<keyword evidence="1" id="KW-0255">Endonuclease</keyword>
<organism evidence="1 2">
    <name type="scientific">Virgisporangium ochraceum</name>
    <dbReference type="NCBI Taxonomy" id="65505"/>
    <lineage>
        <taxon>Bacteria</taxon>
        <taxon>Bacillati</taxon>
        <taxon>Actinomycetota</taxon>
        <taxon>Actinomycetes</taxon>
        <taxon>Micromonosporales</taxon>
        <taxon>Micromonosporaceae</taxon>
        <taxon>Virgisporangium</taxon>
    </lineage>
</organism>
<dbReference type="Gene3D" id="3.30.2170.10">
    <property type="entry name" value="archaeoglobus fulgidus dsm 4304 superfamily"/>
    <property type="match status" value="1"/>
</dbReference>
<comment type="caution">
    <text evidence="1">The sequence shown here is derived from an EMBL/GenBank/DDBJ whole genome shotgun (WGS) entry which is preliminary data.</text>
</comment>
<dbReference type="Proteomes" id="UP000635606">
    <property type="component" value="Unassembled WGS sequence"/>
</dbReference>
<dbReference type="RefSeq" id="WP_203926297.1">
    <property type="nucleotide sequence ID" value="NZ_BOPH01000017.1"/>
</dbReference>
<gene>
    <name evidence="1" type="primary">nfi</name>
    <name evidence="1" type="ORF">Voc01_012390</name>
</gene>
<evidence type="ECO:0000313" key="2">
    <source>
        <dbReference type="Proteomes" id="UP000635606"/>
    </source>
</evidence>
<dbReference type="InterPro" id="IPR007581">
    <property type="entry name" value="Endonuclease-V"/>
</dbReference>
<dbReference type="GO" id="GO:0004519">
    <property type="term" value="F:endonuclease activity"/>
    <property type="evidence" value="ECO:0007669"/>
    <property type="project" value="UniProtKB-KW"/>
</dbReference>
<dbReference type="AlphaFoldDB" id="A0A8J3ZNT4"/>
<name>A0A8J3ZNT4_9ACTN</name>
<sequence>MPRYGAVDVYYPQAGGATAALVVAGTPTFAQLDEEHVLGQATALPYRPGAFFERELPPLRAVLGLARDLDLLVVDGYVTLDPHGRPGLGHHVRQELGIPVIGVAKTAFQPATHAVEVYRGSSRRPLYVTAGGLDAADAADLVRTMAGPHRLPDALKRVDTLSRSGSSV</sequence>
<protein>
    <submittedName>
        <fullName evidence="1">Endonuclease V</fullName>
    </submittedName>
</protein>
<dbReference type="Pfam" id="PF04493">
    <property type="entry name" value="Endonuclease_5"/>
    <property type="match status" value="1"/>
</dbReference>
<dbReference type="EMBL" id="BOPH01000017">
    <property type="protein sequence ID" value="GIJ66322.1"/>
    <property type="molecule type" value="Genomic_DNA"/>
</dbReference>
<keyword evidence="1" id="KW-0378">Hydrolase</keyword>
<dbReference type="GO" id="GO:0006281">
    <property type="term" value="P:DNA repair"/>
    <property type="evidence" value="ECO:0007669"/>
    <property type="project" value="InterPro"/>
</dbReference>
<evidence type="ECO:0000313" key="1">
    <source>
        <dbReference type="EMBL" id="GIJ66322.1"/>
    </source>
</evidence>
<accession>A0A8J3ZNT4</accession>
<proteinExistence type="predicted"/>
<reference evidence="1" key="1">
    <citation type="submission" date="2021-01" db="EMBL/GenBank/DDBJ databases">
        <title>Whole genome shotgun sequence of Virgisporangium ochraceum NBRC 16418.</title>
        <authorList>
            <person name="Komaki H."/>
            <person name="Tamura T."/>
        </authorList>
    </citation>
    <scope>NUCLEOTIDE SEQUENCE</scope>
    <source>
        <strain evidence="1">NBRC 16418</strain>
    </source>
</reference>
<keyword evidence="2" id="KW-1185">Reference proteome</keyword>
<keyword evidence="1" id="KW-0540">Nuclease</keyword>